<evidence type="ECO:0000313" key="3">
    <source>
        <dbReference type="Proteomes" id="UP001318860"/>
    </source>
</evidence>
<evidence type="ECO:0000313" key="2">
    <source>
        <dbReference type="EMBL" id="KAK6123596.1"/>
    </source>
</evidence>
<dbReference type="Pfam" id="PF07727">
    <property type="entry name" value="RVT_2"/>
    <property type="match status" value="1"/>
</dbReference>
<dbReference type="EMBL" id="JABTTQ020002522">
    <property type="protein sequence ID" value="KAK6123596.1"/>
    <property type="molecule type" value="Genomic_DNA"/>
</dbReference>
<dbReference type="PANTHER" id="PTHR11439:SF521">
    <property type="entry name" value="RNA-DIRECTED DNA POLYMERASE"/>
    <property type="match status" value="1"/>
</dbReference>
<gene>
    <name evidence="2" type="ORF">DH2020_042663</name>
</gene>
<feature type="domain" description="Reverse transcriptase Ty1/copia-type" evidence="1">
    <location>
        <begin position="1"/>
        <end position="162"/>
    </location>
</feature>
<dbReference type="PANTHER" id="PTHR11439">
    <property type="entry name" value="GAG-POL-RELATED RETROTRANSPOSON"/>
    <property type="match status" value="1"/>
</dbReference>
<sequence length="387" mass="43582">MDVKTAFLNGDLEEEIYMNQPEGFVVVGEEKKVCKLVKSLYGLKQAPMQWHEKFDSVIISNGFYINKGDKCVYIKVVNDTCVILCLYVDDILIFGSNINVINDTKKFLSNHFDMKDLGLVDVILGIKIIRNGDSISLSQSHYIEKLLNKFNYSSVNPVSTPYDPSFKLRKNKGASVSQHKYSQIIGSFLHLMNHTRPDIAYAVGRLARYTHSPNTSHWDALERLFKYLKGTIDYAINFTGFPDVLEGYSDANWTTDSEEIKSTSGYVFTLAGGAISWKSAKQTVISRSTMEAELIALDAACTEAEWLKSFLNDIPLLPKPIPPISLHCDSQVAIARAKSKNYNEKRRHLTVRHKSIRHLISHGVISLDFVRSENNKGTLIKGSSKCL</sequence>
<organism evidence="2 3">
    <name type="scientific">Rehmannia glutinosa</name>
    <name type="common">Chinese foxglove</name>
    <dbReference type="NCBI Taxonomy" id="99300"/>
    <lineage>
        <taxon>Eukaryota</taxon>
        <taxon>Viridiplantae</taxon>
        <taxon>Streptophyta</taxon>
        <taxon>Embryophyta</taxon>
        <taxon>Tracheophyta</taxon>
        <taxon>Spermatophyta</taxon>
        <taxon>Magnoliopsida</taxon>
        <taxon>eudicotyledons</taxon>
        <taxon>Gunneridae</taxon>
        <taxon>Pentapetalae</taxon>
        <taxon>asterids</taxon>
        <taxon>lamiids</taxon>
        <taxon>Lamiales</taxon>
        <taxon>Orobanchaceae</taxon>
        <taxon>Rehmannieae</taxon>
        <taxon>Rehmannia</taxon>
    </lineage>
</organism>
<evidence type="ECO:0000259" key="1">
    <source>
        <dbReference type="Pfam" id="PF07727"/>
    </source>
</evidence>
<dbReference type="CDD" id="cd09272">
    <property type="entry name" value="RNase_HI_RT_Ty1"/>
    <property type="match status" value="1"/>
</dbReference>
<name>A0ABR0UNK5_REHGL</name>
<comment type="caution">
    <text evidence="2">The sequence shown here is derived from an EMBL/GenBank/DDBJ whole genome shotgun (WGS) entry which is preliminary data.</text>
</comment>
<keyword evidence="3" id="KW-1185">Reference proteome</keyword>
<dbReference type="Proteomes" id="UP001318860">
    <property type="component" value="Unassembled WGS sequence"/>
</dbReference>
<dbReference type="InterPro" id="IPR043502">
    <property type="entry name" value="DNA/RNA_pol_sf"/>
</dbReference>
<reference evidence="2 3" key="1">
    <citation type="journal article" date="2021" name="Comput. Struct. Biotechnol. J.">
        <title>De novo genome assembly of the potent medicinal plant Rehmannia glutinosa using nanopore technology.</title>
        <authorList>
            <person name="Ma L."/>
            <person name="Dong C."/>
            <person name="Song C."/>
            <person name="Wang X."/>
            <person name="Zheng X."/>
            <person name="Niu Y."/>
            <person name="Chen S."/>
            <person name="Feng W."/>
        </authorList>
    </citation>
    <scope>NUCLEOTIDE SEQUENCE [LARGE SCALE GENOMIC DNA]</scope>
    <source>
        <strain evidence="2">DH-2019</strain>
    </source>
</reference>
<dbReference type="InterPro" id="IPR013103">
    <property type="entry name" value="RVT_2"/>
</dbReference>
<dbReference type="SUPFAM" id="SSF56672">
    <property type="entry name" value="DNA/RNA polymerases"/>
    <property type="match status" value="1"/>
</dbReference>
<proteinExistence type="predicted"/>
<protein>
    <recommendedName>
        <fullName evidence="1">Reverse transcriptase Ty1/copia-type domain-containing protein</fullName>
    </recommendedName>
</protein>
<accession>A0ABR0UNK5</accession>